<protein>
    <submittedName>
        <fullName evidence="2">GL15799</fullName>
    </submittedName>
</protein>
<evidence type="ECO:0000313" key="2">
    <source>
        <dbReference type="EMBL" id="EDW29984.1"/>
    </source>
</evidence>
<organism evidence="3">
    <name type="scientific">Drosophila persimilis</name>
    <name type="common">Fruit fly</name>
    <dbReference type="NCBI Taxonomy" id="7234"/>
    <lineage>
        <taxon>Eukaryota</taxon>
        <taxon>Metazoa</taxon>
        <taxon>Ecdysozoa</taxon>
        <taxon>Arthropoda</taxon>
        <taxon>Hexapoda</taxon>
        <taxon>Insecta</taxon>
        <taxon>Pterygota</taxon>
        <taxon>Neoptera</taxon>
        <taxon>Endopterygota</taxon>
        <taxon>Diptera</taxon>
        <taxon>Brachycera</taxon>
        <taxon>Muscomorpha</taxon>
        <taxon>Ephydroidea</taxon>
        <taxon>Drosophilidae</taxon>
        <taxon>Drosophila</taxon>
        <taxon>Sophophora</taxon>
    </lineage>
</organism>
<dbReference type="Proteomes" id="UP000008744">
    <property type="component" value="Unassembled WGS sequence"/>
</dbReference>
<evidence type="ECO:0000256" key="1">
    <source>
        <dbReference type="SAM" id="MobiDB-lite"/>
    </source>
</evidence>
<dbReference type="OMA" id="QENTIFP"/>
<dbReference type="AlphaFoldDB" id="B4H0R9"/>
<feature type="compositionally biased region" description="Basic residues" evidence="1">
    <location>
        <begin position="287"/>
        <end position="296"/>
    </location>
</feature>
<sequence length="367" mass="40178">MSDVTPNLTWADVLKGRVVPSSAATADAAAHESRGSDECTDKIPIGIGSDVAEILYGSHVYVPEDVRDIEFLGPPIEPLTMQENTIFPIQQEPTSRQNGEPLHKPNQHYAVGAERAMRLAPPRALPPQAAAQETPRASSFAQSQRLKSLDLNVLHGPFPNQTRMRMPPQDPMQQQTCMARGSMPQGWLNGQPSALMLAGLTVPLPPLVDPENDRREEQAQESLVYGQSTGVLSGRGLGGSLAYGRGYERGYERGLERGLGRGHERGLGRGHERGHGRGHERRLGRGHERRLGRRHERGLGYGHGHGALLEEQAPTGGTQSMLGQDVGVLPGTRHDDNAPVPLLDLNPEFRETLEALNSILFSQYWRE</sequence>
<feature type="compositionally biased region" description="Basic and acidic residues" evidence="1">
    <location>
        <begin position="258"/>
        <end position="286"/>
    </location>
</feature>
<gene>
    <name evidence="2" type="primary">Dper\GL15799</name>
    <name evidence="2" type="ORF">Dper_GL15799</name>
</gene>
<reference evidence="2 3" key="1">
    <citation type="journal article" date="2007" name="Nature">
        <title>Evolution of genes and genomes on the Drosophila phylogeny.</title>
        <authorList>
            <consortium name="Drosophila 12 Genomes Consortium"/>
            <person name="Clark A.G."/>
            <person name="Eisen M.B."/>
            <person name="Smith D.R."/>
            <person name="Bergman C.M."/>
            <person name="Oliver B."/>
            <person name="Markow T.A."/>
            <person name="Kaufman T.C."/>
            <person name="Kellis M."/>
            <person name="Gelbart W."/>
            <person name="Iyer V.N."/>
            <person name="Pollard D.A."/>
            <person name="Sackton T.B."/>
            <person name="Larracuente A.M."/>
            <person name="Singh N.D."/>
            <person name="Abad J.P."/>
            <person name="Abt D.N."/>
            <person name="Adryan B."/>
            <person name="Aguade M."/>
            <person name="Akashi H."/>
            <person name="Anderson W.W."/>
            <person name="Aquadro C.F."/>
            <person name="Ardell D.H."/>
            <person name="Arguello R."/>
            <person name="Artieri C.G."/>
            <person name="Barbash D.A."/>
            <person name="Barker D."/>
            <person name="Barsanti P."/>
            <person name="Batterham P."/>
            <person name="Batzoglou S."/>
            <person name="Begun D."/>
            <person name="Bhutkar A."/>
            <person name="Blanco E."/>
            <person name="Bosak S.A."/>
            <person name="Bradley R.K."/>
            <person name="Brand A.D."/>
            <person name="Brent M.R."/>
            <person name="Brooks A.N."/>
            <person name="Brown R.H."/>
            <person name="Butlin R.K."/>
            <person name="Caggese C."/>
            <person name="Calvi B.R."/>
            <person name="Bernardo de Carvalho A."/>
            <person name="Caspi A."/>
            <person name="Castrezana S."/>
            <person name="Celniker S.E."/>
            <person name="Chang J.L."/>
            <person name="Chapple C."/>
            <person name="Chatterji S."/>
            <person name="Chinwalla A."/>
            <person name="Civetta A."/>
            <person name="Clifton S.W."/>
            <person name="Comeron J.M."/>
            <person name="Costello J.C."/>
            <person name="Coyne J.A."/>
            <person name="Daub J."/>
            <person name="David R.G."/>
            <person name="Delcher A.L."/>
            <person name="Delehaunty K."/>
            <person name="Do C.B."/>
            <person name="Ebling H."/>
            <person name="Edwards K."/>
            <person name="Eickbush T."/>
            <person name="Evans J.D."/>
            <person name="Filipski A."/>
            <person name="Findeiss S."/>
            <person name="Freyhult E."/>
            <person name="Fulton L."/>
            <person name="Fulton R."/>
            <person name="Garcia A.C."/>
            <person name="Gardiner A."/>
            <person name="Garfield D.A."/>
            <person name="Garvin B.E."/>
            <person name="Gibson G."/>
            <person name="Gilbert D."/>
            <person name="Gnerre S."/>
            <person name="Godfrey J."/>
            <person name="Good R."/>
            <person name="Gotea V."/>
            <person name="Gravely B."/>
            <person name="Greenberg A.J."/>
            <person name="Griffiths-Jones S."/>
            <person name="Gross S."/>
            <person name="Guigo R."/>
            <person name="Gustafson E.A."/>
            <person name="Haerty W."/>
            <person name="Hahn M.W."/>
            <person name="Halligan D.L."/>
            <person name="Halpern A.L."/>
            <person name="Halter G.M."/>
            <person name="Han M.V."/>
            <person name="Heger A."/>
            <person name="Hillier L."/>
            <person name="Hinrichs A.S."/>
            <person name="Holmes I."/>
            <person name="Hoskins R.A."/>
            <person name="Hubisz M.J."/>
            <person name="Hultmark D."/>
            <person name="Huntley M.A."/>
            <person name="Jaffe D.B."/>
            <person name="Jagadeeshan S."/>
            <person name="Jeck W.R."/>
            <person name="Johnson J."/>
            <person name="Jones C.D."/>
            <person name="Jordan W.C."/>
            <person name="Karpen G.H."/>
            <person name="Kataoka E."/>
            <person name="Keightley P.D."/>
            <person name="Kheradpour P."/>
            <person name="Kirkness E.F."/>
            <person name="Koerich L.B."/>
            <person name="Kristiansen K."/>
            <person name="Kudrna D."/>
            <person name="Kulathinal R.J."/>
            <person name="Kumar S."/>
            <person name="Kwok R."/>
            <person name="Lander E."/>
            <person name="Langley C.H."/>
            <person name="Lapoint R."/>
            <person name="Lazzaro B.P."/>
            <person name="Lee S.J."/>
            <person name="Levesque L."/>
            <person name="Li R."/>
            <person name="Lin C.F."/>
            <person name="Lin M.F."/>
            <person name="Lindblad-Toh K."/>
            <person name="Llopart A."/>
            <person name="Long M."/>
            <person name="Low L."/>
            <person name="Lozovsky E."/>
            <person name="Lu J."/>
            <person name="Luo M."/>
            <person name="Machado C.A."/>
            <person name="Makalowski W."/>
            <person name="Marzo M."/>
            <person name="Matsuda M."/>
            <person name="Matzkin L."/>
            <person name="McAllister B."/>
            <person name="McBride C.S."/>
            <person name="McKernan B."/>
            <person name="McKernan K."/>
            <person name="Mendez-Lago M."/>
            <person name="Minx P."/>
            <person name="Mollenhauer M.U."/>
            <person name="Montooth K."/>
            <person name="Mount S.M."/>
            <person name="Mu X."/>
            <person name="Myers E."/>
            <person name="Negre B."/>
            <person name="Newfeld S."/>
            <person name="Nielsen R."/>
            <person name="Noor M.A."/>
            <person name="O'Grady P."/>
            <person name="Pachter L."/>
            <person name="Papaceit M."/>
            <person name="Parisi M.J."/>
            <person name="Parisi M."/>
            <person name="Parts L."/>
            <person name="Pedersen J.S."/>
            <person name="Pesole G."/>
            <person name="Phillippy A.M."/>
            <person name="Ponting C.P."/>
            <person name="Pop M."/>
            <person name="Porcelli D."/>
            <person name="Powell J.R."/>
            <person name="Prohaska S."/>
            <person name="Pruitt K."/>
            <person name="Puig M."/>
            <person name="Quesneville H."/>
            <person name="Ram K.R."/>
            <person name="Rand D."/>
            <person name="Rasmussen M.D."/>
            <person name="Reed L.K."/>
            <person name="Reenan R."/>
            <person name="Reily A."/>
            <person name="Remington K.A."/>
            <person name="Rieger T.T."/>
            <person name="Ritchie M.G."/>
            <person name="Robin C."/>
            <person name="Rogers Y.H."/>
            <person name="Rohde C."/>
            <person name="Rozas J."/>
            <person name="Rubenfield M.J."/>
            <person name="Ruiz A."/>
            <person name="Russo S."/>
            <person name="Salzberg S.L."/>
            <person name="Sanchez-Gracia A."/>
            <person name="Saranga D.J."/>
            <person name="Sato H."/>
            <person name="Schaeffer S.W."/>
            <person name="Schatz M.C."/>
            <person name="Schlenke T."/>
            <person name="Schwartz R."/>
            <person name="Segarra C."/>
            <person name="Singh R.S."/>
            <person name="Sirot L."/>
            <person name="Sirota M."/>
            <person name="Sisneros N.B."/>
            <person name="Smith C.D."/>
            <person name="Smith T.F."/>
            <person name="Spieth J."/>
            <person name="Stage D.E."/>
            <person name="Stark A."/>
            <person name="Stephan W."/>
            <person name="Strausberg R.L."/>
            <person name="Strempel S."/>
            <person name="Sturgill D."/>
            <person name="Sutton G."/>
            <person name="Sutton G.G."/>
            <person name="Tao W."/>
            <person name="Teichmann S."/>
            <person name="Tobari Y.N."/>
            <person name="Tomimura Y."/>
            <person name="Tsolas J.M."/>
            <person name="Valente V.L."/>
            <person name="Venter E."/>
            <person name="Venter J.C."/>
            <person name="Vicario S."/>
            <person name="Vieira F.G."/>
            <person name="Vilella A.J."/>
            <person name="Villasante A."/>
            <person name="Walenz B."/>
            <person name="Wang J."/>
            <person name="Wasserman M."/>
            <person name="Watts T."/>
            <person name="Wilson D."/>
            <person name="Wilson R.K."/>
            <person name="Wing R.A."/>
            <person name="Wolfner M.F."/>
            <person name="Wong A."/>
            <person name="Wong G.K."/>
            <person name="Wu C.I."/>
            <person name="Wu G."/>
            <person name="Yamamoto D."/>
            <person name="Yang H.P."/>
            <person name="Yang S.P."/>
            <person name="Yorke J.A."/>
            <person name="Yoshida K."/>
            <person name="Zdobnov E."/>
            <person name="Zhang P."/>
            <person name="Zhang Y."/>
            <person name="Zimin A.V."/>
            <person name="Baldwin J."/>
            <person name="Abdouelleil A."/>
            <person name="Abdulkadir J."/>
            <person name="Abebe A."/>
            <person name="Abera B."/>
            <person name="Abreu J."/>
            <person name="Acer S.C."/>
            <person name="Aftuck L."/>
            <person name="Alexander A."/>
            <person name="An P."/>
            <person name="Anderson E."/>
            <person name="Anderson S."/>
            <person name="Arachi H."/>
            <person name="Azer M."/>
            <person name="Bachantsang P."/>
            <person name="Barry A."/>
            <person name="Bayul T."/>
            <person name="Berlin A."/>
            <person name="Bessette D."/>
            <person name="Bloom T."/>
            <person name="Blye J."/>
            <person name="Boguslavskiy L."/>
            <person name="Bonnet C."/>
            <person name="Boukhgalter B."/>
            <person name="Bourzgui I."/>
            <person name="Brown A."/>
            <person name="Cahill P."/>
            <person name="Channer S."/>
            <person name="Cheshatsang Y."/>
            <person name="Chuda L."/>
            <person name="Citroen M."/>
            <person name="Collymore A."/>
            <person name="Cooke P."/>
            <person name="Costello M."/>
            <person name="D'Aco K."/>
            <person name="Daza R."/>
            <person name="De Haan G."/>
            <person name="DeGray S."/>
            <person name="DeMaso C."/>
            <person name="Dhargay N."/>
            <person name="Dooley K."/>
            <person name="Dooley E."/>
            <person name="Doricent M."/>
            <person name="Dorje P."/>
            <person name="Dorjee K."/>
            <person name="Dupes A."/>
            <person name="Elong R."/>
            <person name="Falk J."/>
            <person name="Farina A."/>
            <person name="Faro S."/>
            <person name="Ferguson D."/>
            <person name="Fisher S."/>
            <person name="Foley C.D."/>
            <person name="Franke A."/>
            <person name="Friedrich D."/>
            <person name="Gadbois L."/>
            <person name="Gearin G."/>
            <person name="Gearin C.R."/>
            <person name="Giannoukos G."/>
            <person name="Goode T."/>
            <person name="Graham J."/>
            <person name="Grandbois E."/>
            <person name="Grewal S."/>
            <person name="Gyaltsen K."/>
            <person name="Hafez N."/>
            <person name="Hagos B."/>
            <person name="Hall J."/>
            <person name="Henson C."/>
            <person name="Hollinger A."/>
            <person name="Honan T."/>
            <person name="Huard M.D."/>
            <person name="Hughes L."/>
            <person name="Hurhula B."/>
            <person name="Husby M.E."/>
            <person name="Kamat A."/>
            <person name="Kanga B."/>
            <person name="Kashin S."/>
            <person name="Khazanovich D."/>
            <person name="Kisner P."/>
            <person name="Lance K."/>
            <person name="Lara M."/>
            <person name="Lee W."/>
            <person name="Lennon N."/>
            <person name="Letendre F."/>
            <person name="LeVine R."/>
            <person name="Lipovsky A."/>
            <person name="Liu X."/>
            <person name="Liu J."/>
            <person name="Liu S."/>
            <person name="Lokyitsang T."/>
            <person name="Lokyitsang Y."/>
            <person name="Lubonja R."/>
            <person name="Lui A."/>
            <person name="MacDonald P."/>
            <person name="Magnisalis V."/>
            <person name="Maru K."/>
            <person name="Matthews C."/>
            <person name="McCusker W."/>
            <person name="McDonough S."/>
            <person name="Mehta T."/>
            <person name="Meldrim J."/>
            <person name="Meneus L."/>
            <person name="Mihai O."/>
            <person name="Mihalev A."/>
            <person name="Mihova T."/>
            <person name="Mittelman R."/>
            <person name="Mlenga V."/>
            <person name="Montmayeur A."/>
            <person name="Mulrain L."/>
            <person name="Navidi A."/>
            <person name="Naylor J."/>
            <person name="Negash T."/>
            <person name="Nguyen T."/>
            <person name="Nguyen N."/>
            <person name="Nicol R."/>
            <person name="Norbu C."/>
            <person name="Norbu N."/>
            <person name="Novod N."/>
            <person name="O'Neill B."/>
            <person name="Osman S."/>
            <person name="Markiewicz E."/>
            <person name="Oyono O.L."/>
            <person name="Patti C."/>
            <person name="Phunkhang P."/>
            <person name="Pierre F."/>
            <person name="Priest M."/>
            <person name="Raghuraman S."/>
            <person name="Rege F."/>
            <person name="Reyes R."/>
            <person name="Rise C."/>
            <person name="Rogov P."/>
            <person name="Ross K."/>
            <person name="Ryan E."/>
            <person name="Settipalli S."/>
            <person name="Shea T."/>
            <person name="Sherpa N."/>
            <person name="Shi L."/>
            <person name="Shih D."/>
            <person name="Sparrow T."/>
            <person name="Spaulding J."/>
            <person name="Stalker J."/>
            <person name="Stange-Thomann N."/>
            <person name="Stavropoulos S."/>
            <person name="Stone C."/>
            <person name="Strader C."/>
            <person name="Tesfaye S."/>
            <person name="Thomson T."/>
            <person name="Thoulutsang Y."/>
            <person name="Thoulutsang D."/>
            <person name="Topham K."/>
            <person name="Topping I."/>
            <person name="Tsamla T."/>
            <person name="Vassiliev H."/>
            <person name="Vo A."/>
            <person name="Wangchuk T."/>
            <person name="Wangdi T."/>
            <person name="Weiand M."/>
            <person name="Wilkinson J."/>
            <person name="Wilson A."/>
            <person name="Yadav S."/>
            <person name="Young G."/>
            <person name="Yu Q."/>
            <person name="Zembek L."/>
            <person name="Zhong D."/>
            <person name="Zimmer A."/>
            <person name="Zwirko Z."/>
            <person name="Jaffe D.B."/>
            <person name="Alvarez P."/>
            <person name="Brockman W."/>
            <person name="Butler J."/>
            <person name="Chin C."/>
            <person name="Gnerre S."/>
            <person name="Grabherr M."/>
            <person name="Kleber M."/>
            <person name="Mauceli E."/>
            <person name="MacCallum I."/>
        </authorList>
    </citation>
    <scope>NUCLEOTIDE SEQUENCE [LARGE SCALE GENOMIC DNA]</scope>
    <source>
        <strain evidence="3">MSH-3 / Tucson 14011-0111.49</strain>
    </source>
</reference>
<dbReference type="HOGENOM" id="CLU_925210_0_0_1"/>
<proteinExistence type="predicted"/>
<keyword evidence="3" id="KW-1185">Reference proteome</keyword>
<dbReference type="EMBL" id="CH479201">
    <property type="protein sequence ID" value="EDW29984.1"/>
    <property type="molecule type" value="Genomic_DNA"/>
</dbReference>
<name>B4H0R9_DROPE</name>
<dbReference type="KEGG" id="dpe:6599369"/>
<feature type="region of interest" description="Disordered" evidence="1">
    <location>
        <begin position="258"/>
        <end position="335"/>
    </location>
</feature>
<accession>B4H0R9</accession>
<evidence type="ECO:0000313" key="3">
    <source>
        <dbReference type="Proteomes" id="UP000008744"/>
    </source>
</evidence>